<dbReference type="Proteomes" id="UP000249396">
    <property type="component" value="Unassembled WGS sequence"/>
</dbReference>
<evidence type="ECO:0000313" key="1">
    <source>
        <dbReference type="EMBL" id="PZN71949.1"/>
    </source>
</evidence>
<accession>A0A2W4QNL3</accession>
<dbReference type="EMBL" id="QJPH01000504">
    <property type="protein sequence ID" value="PZN71949.1"/>
    <property type="molecule type" value="Genomic_DNA"/>
</dbReference>
<protein>
    <submittedName>
        <fullName evidence="1">Uncharacterized protein</fullName>
    </submittedName>
</protein>
<sequence>MAAKMAALPGKGRGGVNAYDGSRFFSDLEWVDNNMPIEIFDLIKDTRLKGICQHETRSHMPSDLHRYLFAACYAEIYKNSPNLGQYPLALWPEHKNVNANEVPFNDRFRVQCWDLPSTTVVSHIAKDGRYQSL</sequence>
<name>A0A2W4QNL3_9GAMM</name>
<evidence type="ECO:0000313" key="2">
    <source>
        <dbReference type="Proteomes" id="UP000249396"/>
    </source>
</evidence>
<proteinExistence type="predicted"/>
<organism evidence="1 2">
    <name type="scientific">Candidatus Methylumidiphilus alinenensis</name>
    <dbReference type="NCBI Taxonomy" id="2202197"/>
    <lineage>
        <taxon>Bacteria</taxon>
        <taxon>Pseudomonadati</taxon>
        <taxon>Pseudomonadota</taxon>
        <taxon>Gammaproteobacteria</taxon>
        <taxon>Methylococcales</taxon>
        <taxon>Candidatus Methylumidiphilus</taxon>
    </lineage>
</organism>
<comment type="caution">
    <text evidence="1">The sequence shown here is derived from an EMBL/GenBank/DDBJ whole genome shotgun (WGS) entry which is preliminary data.</text>
</comment>
<dbReference type="AlphaFoldDB" id="A0A2W4QNL3"/>
<reference evidence="1 2" key="1">
    <citation type="journal article" date="2018" name="Aquat. Microb. Ecol.">
        <title>Gammaproteobacterial methanotrophs dominate.</title>
        <authorList>
            <person name="Rissanen A.J."/>
            <person name="Saarenheimo J."/>
            <person name="Tiirola M."/>
            <person name="Peura S."/>
            <person name="Aalto S.L."/>
            <person name="Karvinen A."/>
            <person name="Nykanen H."/>
        </authorList>
    </citation>
    <scope>NUCLEOTIDE SEQUENCE [LARGE SCALE GENOMIC DNA]</scope>
    <source>
        <strain evidence="1">AMbin10</strain>
    </source>
</reference>
<gene>
    <name evidence="1" type="ORF">DM484_25245</name>
</gene>